<accession>A0A0L0NUF9</accession>
<proteinExistence type="predicted"/>
<organism evidence="1 2">
    <name type="scientific">Candidozyma auris</name>
    <name type="common">Yeast</name>
    <name type="synonym">Candida auris</name>
    <dbReference type="NCBI Taxonomy" id="498019"/>
    <lineage>
        <taxon>Eukaryota</taxon>
        <taxon>Fungi</taxon>
        <taxon>Dikarya</taxon>
        <taxon>Ascomycota</taxon>
        <taxon>Saccharomycotina</taxon>
        <taxon>Pichiomycetes</taxon>
        <taxon>Metschnikowiaceae</taxon>
        <taxon>Candidozyma</taxon>
    </lineage>
</organism>
<dbReference type="Proteomes" id="UP000037122">
    <property type="component" value="Unassembled WGS sequence"/>
</dbReference>
<comment type="caution">
    <text evidence="1">The sequence shown here is derived from an EMBL/GenBank/DDBJ whole genome shotgun (WGS) entry which is preliminary data.</text>
</comment>
<evidence type="ECO:0000313" key="1">
    <source>
        <dbReference type="EMBL" id="KND97663.1"/>
    </source>
</evidence>
<sequence>MHFDSRLFKRMQFWMSLSDLLILTFLLTHSMVKATKTKLYMKSPFFFNQVMKFTFQNN</sequence>
<name>A0A0L0NUF9_CANAR</name>
<dbReference type="AlphaFoldDB" id="A0A0L0NUF9"/>
<reference evidence="2" key="1">
    <citation type="journal article" date="2015" name="BMC Genomics">
        <title>Draft genome of a commonly misdiagnosed multidrug resistant pathogen Candida auris.</title>
        <authorList>
            <person name="Chatterjee S."/>
            <person name="Alampalli S.V."/>
            <person name="Nageshan R.K."/>
            <person name="Chettiar S.T."/>
            <person name="Joshi S."/>
            <person name="Tatu U.S."/>
        </authorList>
    </citation>
    <scope>NUCLEOTIDE SEQUENCE [LARGE SCALE GENOMIC DNA]</scope>
    <source>
        <strain evidence="2">6684</strain>
    </source>
</reference>
<gene>
    <name evidence="1" type="ORF">QG37_06062</name>
</gene>
<protein>
    <submittedName>
        <fullName evidence="1">Uncharacterized protein</fullName>
    </submittedName>
</protein>
<dbReference type="EMBL" id="LGST01000041">
    <property type="protein sequence ID" value="KND97663.1"/>
    <property type="molecule type" value="Genomic_DNA"/>
</dbReference>
<evidence type="ECO:0000313" key="2">
    <source>
        <dbReference type="Proteomes" id="UP000037122"/>
    </source>
</evidence>
<dbReference type="VEuPathDB" id="FungiDB:QG37_06062"/>